<dbReference type="Proteomes" id="UP000625711">
    <property type="component" value="Unassembled WGS sequence"/>
</dbReference>
<keyword evidence="2" id="KW-1185">Reference proteome</keyword>
<name>A0A834MBK1_RHYFE</name>
<accession>A0A834MBK1</accession>
<evidence type="ECO:0000313" key="2">
    <source>
        <dbReference type="Proteomes" id="UP000625711"/>
    </source>
</evidence>
<dbReference type="AlphaFoldDB" id="A0A834MBK1"/>
<sequence length="103" mass="11597">MYEGVFSIERKSFKNSPYVYHLPFDRGIRGNRVLVAILTGFIGVETPCLHKYVCAHVYVPVVSVAPARLRIEGVSLGAFHFARPTEFEHLSLYDSPIGRGLYP</sequence>
<proteinExistence type="predicted"/>
<dbReference type="EMBL" id="JAACXV010013886">
    <property type="protein sequence ID" value="KAF7271874.1"/>
    <property type="molecule type" value="Genomic_DNA"/>
</dbReference>
<gene>
    <name evidence="1" type="ORF">GWI33_015293</name>
</gene>
<protein>
    <submittedName>
        <fullName evidence="1">Uncharacterized protein</fullName>
    </submittedName>
</protein>
<comment type="caution">
    <text evidence="1">The sequence shown here is derived from an EMBL/GenBank/DDBJ whole genome shotgun (WGS) entry which is preliminary data.</text>
</comment>
<evidence type="ECO:0000313" key="1">
    <source>
        <dbReference type="EMBL" id="KAF7271874.1"/>
    </source>
</evidence>
<reference evidence="1" key="1">
    <citation type="submission" date="2020-08" db="EMBL/GenBank/DDBJ databases">
        <title>Genome sequencing and assembly of the red palm weevil Rhynchophorus ferrugineus.</title>
        <authorList>
            <person name="Dias G.B."/>
            <person name="Bergman C.M."/>
            <person name="Manee M."/>
        </authorList>
    </citation>
    <scope>NUCLEOTIDE SEQUENCE</scope>
    <source>
        <strain evidence="1">AA-2017</strain>
        <tissue evidence="1">Whole larva</tissue>
    </source>
</reference>
<organism evidence="1 2">
    <name type="scientific">Rhynchophorus ferrugineus</name>
    <name type="common">Red palm weevil</name>
    <name type="synonym">Curculio ferrugineus</name>
    <dbReference type="NCBI Taxonomy" id="354439"/>
    <lineage>
        <taxon>Eukaryota</taxon>
        <taxon>Metazoa</taxon>
        <taxon>Ecdysozoa</taxon>
        <taxon>Arthropoda</taxon>
        <taxon>Hexapoda</taxon>
        <taxon>Insecta</taxon>
        <taxon>Pterygota</taxon>
        <taxon>Neoptera</taxon>
        <taxon>Endopterygota</taxon>
        <taxon>Coleoptera</taxon>
        <taxon>Polyphaga</taxon>
        <taxon>Cucujiformia</taxon>
        <taxon>Curculionidae</taxon>
        <taxon>Dryophthorinae</taxon>
        <taxon>Rhynchophorus</taxon>
    </lineage>
</organism>